<protein>
    <submittedName>
        <fullName evidence="2">Uncharacterized protein</fullName>
    </submittedName>
</protein>
<gene>
    <name evidence="2" type="ORF">BKN37_17345</name>
</gene>
<keyword evidence="3" id="KW-1185">Reference proteome</keyword>
<comment type="caution">
    <text evidence="2">The sequence shown here is derived from an EMBL/GenBank/DDBJ whole genome shotgun (WGS) entry which is preliminary data.</text>
</comment>
<feature type="compositionally biased region" description="Polar residues" evidence="1">
    <location>
        <begin position="20"/>
        <end position="43"/>
    </location>
</feature>
<reference evidence="2 3" key="1">
    <citation type="submission" date="2016-10" db="EMBL/GenBank/DDBJ databases">
        <title>Genome sequence of Mycobacterium talmonii.</title>
        <authorList>
            <person name="Greninger A.L."/>
            <person name="Elliott B."/>
            <person name="Vasireddy S."/>
            <person name="Vasireddy R."/>
        </authorList>
    </citation>
    <scope>NUCLEOTIDE SEQUENCE [LARGE SCALE GENOMIC DNA]</scope>
    <source>
        <strain evidence="3">NE-TNMC-100812</strain>
    </source>
</reference>
<evidence type="ECO:0000313" key="3">
    <source>
        <dbReference type="Proteomes" id="UP000179734"/>
    </source>
</evidence>
<sequence>MPTVTSNNPSGRPTHHGLSGSRNVTASTAPVSPNNSDPANPSQDFFGLIAAAIGCLPNSTPAV</sequence>
<feature type="compositionally biased region" description="Polar residues" evidence="1">
    <location>
        <begin position="1"/>
        <end position="11"/>
    </location>
</feature>
<dbReference type="Proteomes" id="UP000179734">
    <property type="component" value="Unassembled WGS sequence"/>
</dbReference>
<evidence type="ECO:0000313" key="2">
    <source>
        <dbReference type="EMBL" id="OHV01121.1"/>
    </source>
</evidence>
<dbReference type="EMBL" id="MLQM01000102">
    <property type="protein sequence ID" value="OHV01121.1"/>
    <property type="molecule type" value="Genomic_DNA"/>
</dbReference>
<accession>A0A1S1NIK0</accession>
<proteinExistence type="predicted"/>
<feature type="region of interest" description="Disordered" evidence="1">
    <location>
        <begin position="1"/>
        <end position="43"/>
    </location>
</feature>
<name>A0A1S1NIK0_9MYCO</name>
<dbReference type="AlphaFoldDB" id="A0A1S1NIK0"/>
<evidence type="ECO:0000256" key="1">
    <source>
        <dbReference type="SAM" id="MobiDB-lite"/>
    </source>
</evidence>
<organism evidence="2 3">
    <name type="scientific">Mycobacterium talmoniae</name>
    <dbReference type="NCBI Taxonomy" id="1858794"/>
    <lineage>
        <taxon>Bacteria</taxon>
        <taxon>Bacillati</taxon>
        <taxon>Actinomycetota</taxon>
        <taxon>Actinomycetes</taxon>
        <taxon>Mycobacteriales</taxon>
        <taxon>Mycobacteriaceae</taxon>
        <taxon>Mycobacterium</taxon>
    </lineage>
</organism>